<feature type="repeat" description="ANK" evidence="3">
    <location>
        <begin position="140"/>
        <end position="172"/>
    </location>
</feature>
<dbReference type="Gene3D" id="3.10.20.90">
    <property type="entry name" value="Phosphatidylinositol 3-kinase Catalytic Subunit, Chain A, domain 1"/>
    <property type="match status" value="1"/>
</dbReference>
<dbReference type="PROSITE" id="PS50088">
    <property type="entry name" value="ANK_REPEAT"/>
    <property type="match status" value="4"/>
</dbReference>
<feature type="repeat" description="ANK" evidence="3">
    <location>
        <begin position="107"/>
        <end position="139"/>
    </location>
</feature>
<dbReference type="SUPFAM" id="SSF48403">
    <property type="entry name" value="Ankyrin repeat"/>
    <property type="match status" value="1"/>
</dbReference>
<protein>
    <submittedName>
        <fullName evidence="6">Ankyrin-1</fullName>
    </submittedName>
</protein>
<dbReference type="PANTHER" id="PTHR24173">
    <property type="entry name" value="ANKYRIN REPEAT CONTAINING"/>
    <property type="match status" value="1"/>
</dbReference>
<feature type="repeat" description="ANK" evidence="3">
    <location>
        <begin position="240"/>
        <end position="272"/>
    </location>
</feature>
<dbReference type="PROSITE" id="PS50053">
    <property type="entry name" value="UBIQUITIN_2"/>
    <property type="match status" value="1"/>
</dbReference>
<evidence type="ECO:0000256" key="4">
    <source>
        <dbReference type="SAM" id="MobiDB-lite"/>
    </source>
</evidence>
<dbReference type="GO" id="GO:0006511">
    <property type="term" value="P:ubiquitin-dependent protein catabolic process"/>
    <property type="evidence" value="ECO:0007669"/>
    <property type="project" value="TreeGrafter"/>
</dbReference>
<reference evidence="6 7" key="1">
    <citation type="submission" date="2016-02" db="EMBL/GenBank/DDBJ databases">
        <title>Genome analysis of coral dinoflagellate symbionts highlights evolutionary adaptations to a symbiotic lifestyle.</title>
        <authorList>
            <person name="Aranda M."/>
            <person name="Li Y."/>
            <person name="Liew Y.J."/>
            <person name="Baumgarten S."/>
            <person name="Simakov O."/>
            <person name="Wilson M."/>
            <person name="Piel J."/>
            <person name="Ashoor H."/>
            <person name="Bougouffa S."/>
            <person name="Bajic V.B."/>
            <person name="Ryu T."/>
            <person name="Ravasi T."/>
            <person name="Bayer T."/>
            <person name="Micklem G."/>
            <person name="Kim H."/>
            <person name="Bhak J."/>
            <person name="Lajeunesse T.C."/>
            <person name="Voolstra C.R."/>
        </authorList>
    </citation>
    <scope>NUCLEOTIDE SEQUENCE [LARGE SCALE GENOMIC DNA]</scope>
    <source>
        <strain evidence="6 7">CCMP2467</strain>
    </source>
</reference>
<dbReference type="PRINTS" id="PR01415">
    <property type="entry name" value="ANKYRIN"/>
</dbReference>
<evidence type="ECO:0000313" key="6">
    <source>
        <dbReference type="EMBL" id="OLQ04879.1"/>
    </source>
</evidence>
<gene>
    <name evidence="6" type="primary">Ank1</name>
    <name evidence="6" type="ORF">AK812_SmicGene12013</name>
</gene>
<organism evidence="6 7">
    <name type="scientific">Symbiodinium microadriaticum</name>
    <name type="common">Dinoflagellate</name>
    <name type="synonym">Zooxanthella microadriatica</name>
    <dbReference type="NCBI Taxonomy" id="2951"/>
    <lineage>
        <taxon>Eukaryota</taxon>
        <taxon>Sar</taxon>
        <taxon>Alveolata</taxon>
        <taxon>Dinophyceae</taxon>
        <taxon>Suessiales</taxon>
        <taxon>Symbiodiniaceae</taxon>
        <taxon>Symbiodinium</taxon>
    </lineage>
</organism>
<dbReference type="EMBL" id="LSRX01000199">
    <property type="protein sequence ID" value="OLQ04879.1"/>
    <property type="molecule type" value="Genomic_DNA"/>
</dbReference>
<dbReference type="Pfam" id="PF12796">
    <property type="entry name" value="Ank_2"/>
    <property type="match status" value="2"/>
</dbReference>
<dbReference type="OrthoDB" id="448960at2759"/>
<feature type="repeat" description="ANK" evidence="3">
    <location>
        <begin position="207"/>
        <end position="239"/>
    </location>
</feature>
<dbReference type="CDD" id="cd17039">
    <property type="entry name" value="Ubl_ubiquitin_like"/>
    <property type="match status" value="1"/>
</dbReference>
<evidence type="ECO:0000256" key="1">
    <source>
        <dbReference type="ARBA" id="ARBA00022737"/>
    </source>
</evidence>
<keyword evidence="7" id="KW-1185">Reference proteome</keyword>
<evidence type="ECO:0000256" key="3">
    <source>
        <dbReference type="PROSITE-ProRule" id="PRU00023"/>
    </source>
</evidence>
<evidence type="ECO:0000256" key="2">
    <source>
        <dbReference type="ARBA" id="ARBA00023043"/>
    </source>
</evidence>
<proteinExistence type="predicted"/>
<dbReference type="PROSITE" id="PS50297">
    <property type="entry name" value="ANK_REP_REGION"/>
    <property type="match status" value="4"/>
</dbReference>
<dbReference type="InterPro" id="IPR002110">
    <property type="entry name" value="Ankyrin_rpt"/>
</dbReference>
<evidence type="ECO:0000259" key="5">
    <source>
        <dbReference type="PROSITE" id="PS50053"/>
    </source>
</evidence>
<dbReference type="GO" id="GO:0000151">
    <property type="term" value="C:ubiquitin ligase complex"/>
    <property type="evidence" value="ECO:0007669"/>
    <property type="project" value="TreeGrafter"/>
</dbReference>
<dbReference type="AlphaFoldDB" id="A0A1Q9EBT5"/>
<dbReference type="InterPro" id="IPR036770">
    <property type="entry name" value="Ankyrin_rpt-contain_sf"/>
</dbReference>
<evidence type="ECO:0000313" key="7">
    <source>
        <dbReference type="Proteomes" id="UP000186817"/>
    </source>
</evidence>
<dbReference type="Gene3D" id="1.25.40.20">
    <property type="entry name" value="Ankyrin repeat-containing domain"/>
    <property type="match status" value="1"/>
</dbReference>
<dbReference type="InterPro" id="IPR029071">
    <property type="entry name" value="Ubiquitin-like_domsf"/>
</dbReference>
<feature type="domain" description="Ubiquitin-like" evidence="5">
    <location>
        <begin position="1"/>
        <end position="58"/>
    </location>
</feature>
<dbReference type="InterPro" id="IPR000626">
    <property type="entry name" value="Ubiquitin-like_dom"/>
</dbReference>
<dbReference type="SMART" id="SM00248">
    <property type="entry name" value="ANK"/>
    <property type="match status" value="6"/>
</dbReference>
<name>A0A1Q9EBT5_SYMMI</name>
<dbReference type="Proteomes" id="UP000186817">
    <property type="component" value="Unassembled WGS sequence"/>
</dbReference>
<dbReference type="SUPFAM" id="SSF54236">
    <property type="entry name" value="Ubiquitin-like"/>
    <property type="match status" value="1"/>
</dbReference>
<keyword evidence="2 3" id="KW-0040">ANK repeat</keyword>
<dbReference type="PANTHER" id="PTHR24173:SF27">
    <property type="entry name" value="ANKYRIN REPEAT AND SOCS BOX PROTEIN 1"/>
    <property type="match status" value="1"/>
</dbReference>
<comment type="caution">
    <text evidence="6">The sequence shown here is derived from an EMBL/GenBank/DDBJ whole genome shotgun (WGS) entry which is preliminary data.</text>
</comment>
<keyword evidence="1" id="KW-0677">Repeat</keyword>
<accession>A0A1Q9EBT5</accession>
<sequence length="594" mass="61197">MLHVWKVSGEELAIIPVEELGSVRSLKQQLQCLCGVPRFRQRLLVDGAALADDVILDSPIHVQLVLLPFADISVEQQPELTIAAAGGLVDNVEDMLQRPWDPDSPFCGFTPLHAAAEHGQSSIARLLLEARADKDKSDRHGRTPLWLASQDGHVEIVQLLLDCGAKRDKCDHYRRTPLWVASLRAHVDVVQLLLHAAVEGIDQADMYGRTPLWEAAQSGHTEVVRLLLQASADTDSGDIYSRTPLCEAAQHGHVAVVRVLLQAGAEKGQSDFFGSTPISVKTKCMVLAMLHLKSVRAGPGFPAAGFQQGAAAAGASGRWGPGGYSGPAPGAGAGSGASSSASGAKGFVERIAKGDVLVGADAAKRLVSQCSHAKTTAKQLAEMVCERSRRLYLGLDGGDPAEADAALARLLALTDAIYSSDTSDFAKTAVEEIKKGVSEEFMSLRSSAKHKDGALPALQRLGFLGAKAAQEADLLGGEAEVDLLGGGGAVQAAAPSADLLGGEQSSSAPSQPASAGLVDTLDPLLSAPSAPSGGLLAGLALDAPAPASAPAAPAAPAAPGAKAGTLGAGATLPKDSAKEDIFGFVGAEMSKANK</sequence>
<feature type="region of interest" description="Disordered" evidence="4">
    <location>
        <begin position="546"/>
        <end position="573"/>
    </location>
</feature>